<comment type="caution">
    <text evidence="6">The sequence shown here is derived from an EMBL/GenBank/DDBJ whole genome shotgun (WGS) entry which is preliminary data.</text>
</comment>
<dbReference type="PROSITE" id="PS00175">
    <property type="entry name" value="PG_MUTASE"/>
    <property type="match status" value="3"/>
</dbReference>
<evidence type="ECO:0000256" key="5">
    <source>
        <dbReference type="SAM" id="MobiDB-lite"/>
    </source>
</evidence>
<dbReference type="SMART" id="SM00855">
    <property type="entry name" value="PGAM"/>
    <property type="match status" value="3"/>
</dbReference>
<dbReference type="InterPro" id="IPR037239">
    <property type="entry name" value="OSBP_sf"/>
</dbReference>
<sequence length="647" mass="71308">MAGRAVASMTGRMARAISHHALAFSQSHWCSAKNSRFGKRMDNACLVYQKGRCGLGSRKLGLMWASSSQSSVMEPTHLPSDGNSGHTPKKSSESALILIRHGESLWNEKNMFTGCVDVPLTPKGVEEVIEADDRNACHDAASAQEGMPFNLRIDNIAHLATEGSSGREEGMARAISHHALAFSQSHWCSAKNSRFGKRMDNARLVYLKGRCGLGSRKLGLMWASSSQSSVMEPTHLPSDGNSGHTPKKSSESALILIRHGESLWNEKNMFTGCVDVPLTPKGVEEAIEADDRNACHDAASAQEGMPFNLRIDNIAHLATEGSSGREEGMARAISHHALAFSQSHWCSAKNSRFGKRMDNARLVYLKGRCGLGSRKLGLMWASSSQSSVMEPTHLPSDGNSGHTPKKSSESALILIRHGESLWNEKNMFTGCVDVPLTPKGVEEAIEADDRNACHDAASAQEGMLMEYCELLDKADECEDPYMHMVYASTWAVSVYFTYQRTWKPFNPILGETYEMVSHHPPMGVAHCENEHFTYDITPKVKTKFLGNSLKIYPVGRTRVTLKKSGVVLDLVPALTKVNNLIFGRTWVDSPGEMVMTNLTTVDKVVLYFQPCGWFGFNDESETFIVPVLPTVESYEKVKQERESAERS</sequence>
<dbReference type="GO" id="GO:0004619">
    <property type="term" value="F:phosphoglycerate mutase activity"/>
    <property type="evidence" value="ECO:0007669"/>
    <property type="project" value="UniProtKB-EC"/>
</dbReference>
<feature type="region of interest" description="Disordered" evidence="5">
    <location>
        <begin position="388"/>
        <end position="408"/>
    </location>
</feature>
<dbReference type="InterPro" id="IPR029033">
    <property type="entry name" value="His_PPase_superfam"/>
</dbReference>
<dbReference type="GO" id="GO:0008289">
    <property type="term" value="F:lipid binding"/>
    <property type="evidence" value="ECO:0007669"/>
    <property type="project" value="InterPro"/>
</dbReference>
<dbReference type="GO" id="GO:0006096">
    <property type="term" value="P:glycolytic process"/>
    <property type="evidence" value="ECO:0007669"/>
    <property type="project" value="UniProtKB-KW"/>
</dbReference>
<dbReference type="InterPro" id="IPR005952">
    <property type="entry name" value="Phosphogly_mut1"/>
</dbReference>
<evidence type="ECO:0000256" key="2">
    <source>
        <dbReference type="ARBA" id="ARBA00012028"/>
    </source>
</evidence>
<dbReference type="CDD" id="cd07067">
    <property type="entry name" value="HP_PGM_like"/>
    <property type="match status" value="3"/>
</dbReference>
<reference evidence="6 7" key="1">
    <citation type="journal article" date="2018" name="Nat. Genet.">
        <title>Extensive intraspecific gene order and gene structural variations between Mo17 and other maize genomes.</title>
        <authorList>
            <person name="Sun S."/>
            <person name="Zhou Y."/>
            <person name="Chen J."/>
            <person name="Shi J."/>
            <person name="Zhao H."/>
            <person name="Zhao H."/>
            <person name="Song W."/>
            <person name="Zhang M."/>
            <person name="Cui Y."/>
            <person name="Dong X."/>
            <person name="Liu H."/>
            <person name="Ma X."/>
            <person name="Jiao Y."/>
            <person name="Wang B."/>
            <person name="Wei X."/>
            <person name="Stein J.C."/>
            <person name="Glaubitz J.C."/>
            <person name="Lu F."/>
            <person name="Yu G."/>
            <person name="Liang C."/>
            <person name="Fengler K."/>
            <person name="Li B."/>
            <person name="Rafalski A."/>
            <person name="Schnable P.S."/>
            <person name="Ware D.H."/>
            <person name="Buckler E.S."/>
            <person name="Lai J."/>
        </authorList>
    </citation>
    <scope>NUCLEOTIDE SEQUENCE [LARGE SCALE GENOMIC DNA]</scope>
    <source>
        <strain evidence="7">cv. Missouri 17</strain>
        <tissue evidence="6">Seedling</tissue>
    </source>
</reference>
<dbReference type="SUPFAM" id="SSF144000">
    <property type="entry name" value="Oxysterol-binding protein-like"/>
    <property type="match status" value="1"/>
</dbReference>
<evidence type="ECO:0000256" key="4">
    <source>
        <dbReference type="ARBA" id="ARBA00023235"/>
    </source>
</evidence>
<proteinExistence type="inferred from homology"/>
<dbReference type="ExpressionAtlas" id="A0A3L6F8T2">
    <property type="expression patterns" value="baseline"/>
</dbReference>
<dbReference type="AlphaFoldDB" id="A0A3L6F8T2"/>
<dbReference type="SUPFAM" id="SSF53254">
    <property type="entry name" value="Phosphoglycerate mutase-like"/>
    <property type="match status" value="3"/>
</dbReference>
<gene>
    <name evidence="6" type="primary">ORP3C_3</name>
    <name evidence="6" type="ORF">Zm00014a_025675</name>
</gene>
<organism evidence="6 7">
    <name type="scientific">Zea mays</name>
    <name type="common">Maize</name>
    <dbReference type="NCBI Taxonomy" id="4577"/>
    <lineage>
        <taxon>Eukaryota</taxon>
        <taxon>Viridiplantae</taxon>
        <taxon>Streptophyta</taxon>
        <taxon>Embryophyta</taxon>
        <taxon>Tracheophyta</taxon>
        <taxon>Spermatophyta</taxon>
        <taxon>Magnoliopsida</taxon>
        <taxon>Liliopsida</taxon>
        <taxon>Poales</taxon>
        <taxon>Poaceae</taxon>
        <taxon>PACMAD clade</taxon>
        <taxon>Panicoideae</taxon>
        <taxon>Andropogonodae</taxon>
        <taxon>Andropogoneae</taxon>
        <taxon>Tripsacinae</taxon>
        <taxon>Zea</taxon>
    </lineage>
</organism>
<evidence type="ECO:0000256" key="1">
    <source>
        <dbReference type="ARBA" id="ARBA00006717"/>
    </source>
</evidence>
<dbReference type="Gene3D" id="2.40.160.120">
    <property type="match status" value="1"/>
</dbReference>
<evidence type="ECO:0000313" key="6">
    <source>
        <dbReference type="EMBL" id="PWZ27987.1"/>
    </source>
</evidence>
<keyword evidence="4" id="KW-0413">Isomerase</keyword>
<keyword evidence="3" id="KW-0324">Glycolysis</keyword>
<dbReference type="InterPro" id="IPR001345">
    <property type="entry name" value="PG/BPGM_mutase_AS"/>
</dbReference>
<feature type="region of interest" description="Disordered" evidence="5">
    <location>
        <begin position="230"/>
        <end position="250"/>
    </location>
</feature>
<dbReference type="PANTHER" id="PTHR11931">
    <property type="entry name" value="PHOSPHOGLYCERATE MUTASE"/>
    <property type="match status" value="1"/>
</dbReference>
<dbReference type="InterPro" id="IPR013078">
    <property type="entry name" value="His_Pase_superF_clade-1"/>
</dbReference>
<feature type="region of interest" description="Disordered" evidence="5">
    <location>
        <begin position="72"/>
        <end position="92"/>
    </location>
</feature>
<dbReference type="InterPro" id="IPR000648">
    <property type="entry name" value="Oxysterol-bd"/>
</dbReference>
<dbReference type="Pfam" id="PF01237">
    <property type="entry name" value="Oxysterol_BP"/>
    <property type="match status" value="1"/>
</dbReference>
<accession>A0A3L6F8T2</accession>
<evidence type="ECO:0000256" key="3">
    <source>
        <dbReference type="ARBA" id="ARBA00023152"/>
    </source>
</evidence>
<dbReference type="EC" id="5.4.2.11" evidence="2"/>
<dbReference type="Proteomes" id="UP000251960">
    <property type="component" value="Chromosome 4"/>
</dbReference>
<comment type="similarity">
    <text evidence="1">Belongs to the phosphoglycerate mutase family. BPG-dependent PGAM subfamily.</text>
</comment>
<name>A0A3L6F8T2_MAIZE</name>
<dbReference type="EMBL" id="NCVQ01000005">
    <property type="protein sequence ID" value="PWZ27987.1"/>
    <property type="molecule type" value="Genomic_DNA"/>
</dbReference>
<protein>
    <recommendedName>
        <fullName evidence="2">phosphoglycerate mutase (2,3-diphosphoglycerate-dependent)</fullName>
        <ecNumber evidence="2">5.4.2.11</ecNumber>
    </recommendedName>
</protein>
<dbReference type="Pfam" id="PF00300">
    <property type="entry name" value="His_Phos_1"/>
    <property type="match status" value="3"/>
</dbReference>
<evidence type="ECO:0000313" key="7">
    <source>
        <dbReference type="Proteomes" id="UP000251960"/>
    </source>
</evidence>
<dbReference type="Gene3D" id="3.40.50.1240">
    <property type="entry name" value="Phosphoglycerate mutase-like"/>
    <property type="match status" value="3"/>
</dbReference>